<dbReference type="GO" id="GO:0004725">
    <property type="term" value="F:protein tyrosine phosphatase activity"/>
    <property type="evidence" value="ECO:0007669"/>
    <property type="project" value="UniProtKB-EC"/>
</dbReference>
<dbReference type="EMBL" id="CAJGYM010000092">
    <property type="protein sequence ID" value="CAD6197354.1"/>
    <property type="molecule type" value="Genomic_DNA"/>
</dbReference>
<dbReference type="PROSITE" id="PS50853">
    <property type="entry name" value="FN3"/>
    <property type="match status" value="4"/>
</dbReference>
<evidence type="ECO:0000256" key="8">
    <source>
        <dbReference type="ARBA" id="ARBA00022912"/>
    </source>
</evidence>
<keyword evidence="6" id="KW-0677">Repeat</keyword>
<evidence type="ECO:0000256" key="14">
    <source>
        <dbReference type="ARBA" id="ARBA00023319"/>
    </source>
</evidence>
<evidence type="ECO:0000256" key="9">
    <source>
        <dbReference type="ARBA" id="ARBA00022989"/>
    </source>
</evidence>
<evidence type="ECO:0000256" key="5">
    <source>
        <dbReference type="ARBA" id="ARBA00022729"/>
    </source>
</evidence>
<evidence type="ECO:0000256" key="7">
    <source>
        <dbReference type="ARBA" id="ARBA00022801"/>
    </source>
</evidence>
<dbReference type="SMART" id="SM00408">
    <property type="entry name" value="IGc2"/>
    <property type="match status" value="1"/>
</dbReference>
<dbReference type="GO" id="GO:0007399">
    <property type="term" value="P:nervous system development"/>
    <property type="evidence" value="ECO:0007669"/>
    <property type="project" value="UniProtKB-ARBA"/>
</dbReference>
<dbReference type="FunFam" id="2.60.40.10:FF:000036">
    <property type="entry name" value="receptor-type tyrosine-protein phosphatase delta isoform X1"/>
    <property type="match status" value="1"/>
</dbReference>
<dbReference type="PANTHER" id="PTHR44170:SF6">
    <property type="entry name" value="CONTACTIN"/>
    <property type="match status" value="1"/>
</dbReference>
<keyword evidence="8" id="KW-0904">Protein phosphatase</keyword>
<feature type="domain" description="Fibronectin type-III" evidence="18">
    <location>
        <begin position="368"/>
        <end position="457"/>
    </location>
</feature>
<evidence type="ECO:0000256" key="2">
    <source>
        <dbReference type="ARBA" id="ARBA00010504"/>
    </source>
</evidence>
<dbReference type="SUPFAM" id="SSF48726">
    <property type="entry name" value="Immunoglobulin"/>
    <property type="match status" value="1"/>
</dbReference>
<keyword evidence="20" id="KW-1185">Reference proteome</keyword>
<feature type="domain" description="Fibronectin type-III" evidence="18">
    <location>
        <begin position="147"/>
        <end position="263"/>
    </location>
</feature>
<dbReference type="InterPro" id="IPR013783">
    <property type="entry name" value="Ig-like_fold"/>
</dbReference>
<sequence>MGDTIPTMIHRYLLISLIISSGLAFLDNTLPLHLFTNLQRGPESSSVEPTVRRVPPYFSYKLERKYVVGVGGSINLTCVAVGYPMPRVFWKKSDQEVLDDPSTSPVGKNVLTLSNVEQTENFTCVAVSALGNIEATTTVIAKPLPPAPKDVQVIAVTSESVTLRWEPPITDLPISKYIVKYRQKSGLTTTSSSSSSTPSPTDSVAFGYAESRTARGKTLETLETNIVIDGLQPFQLYEFTVQTMSEVGPGVTSLPTEAQTAEDVPSSPPNYAQARSLNRDAILVKWSASDRPNGQILGYRVRYTSADPELSLDQWKKHETKADELMATLYELEPDTKYFIRVTARNSKGESPVSNLVTVSTKQGIPGQPTRLKASALDSRRIQLTWDKPLFSTPITGYTIRYNTSDGEKELTLTPPLEKHVVSGLLPDRFYAFRVAAISARGEGEFTEPVSEKTIASIPLAAPIVTDLTSPTSKSLRINWSAPNATQQNGELVAYKLTFRVVTSNYSASILTSSSDEYDDGEEDDVDEAKMLSDDVIVGANVTSYVIENLTPWTTYEVVVSAATDDGFGPESSPKRMQTLEDGGSSDEDVYLGGFGVVLWDLKFRNSLDR</sequence>
<keyword evidence="11" id="KW-1015">Disulfide bond</keyword>
<keyword evidence="9 16" id="KW-1133">Transmembrane helix</keyword>
<feature type="domain" description="Fibronectin type-III" evidence="18">
    <location>
        <begin position="459"/>
        <end position="582"/>
    </location>
</feature>
<dbReference type="InterPro" id="IPR036179">
    <property type="entry name" value="Ig-like_dom_sf"/>
</dbReference>
<dbReference type="Proteomes" id="UP000835052">
    <property type="component" value="Unassembled WGS sequence"/>
</dbReference>
<evidence type="ECO:0000313" key="19">
    <source>
        <dbReference type="EMBL" id="CAD6197354.1"/>
    </source>
</evidence>
<protein>
    <recommendedName>
        <fullName evidence="3">protein-tyrosine-phosphatase</fullName>
        <ecNumber evidence="3">3.1.3.48</ecNumber>
    </recommendedName>
</protein>
<keyword evidence="5" id="KW-0732">Signal</keyword>
<dbReference type="InterPro" id="IPR003961">
    <property type="entry name" value="FN3_dom"/>
</dbReference>
<accession>A0A8S1HMY9</accession>
<dbReference type="PRINTS" id="PR00014">
    <property type="entry name" value="FNTYPEIII"/>
</dbReference>
<evidence type="ECO:0000256" key="6">
    <source>
        <dbReference type="ARBA" id="ARBA00022737"/>
    </source>
</evidence>
<evidence type="ECO:0000256" key="16">
    <source>
        <dbReference type="SAM" id="Phobius"/>
    </source>
</evidence>
<comment type="caution">
    <text evidence="19">The sequence shown here is derived from an EMBL/GenBank/DDBJ whole genome shotgun (WGS) entry which is preliminary data.</text>
</comment>
<evidence type="ECO:0000256" key="4">
    <source>
        <dbReference type="ARBA" id="ARBA00022692"/>
    </source>
</evidence>
<dbReference type="SMART" id="SM00060">
    <property type="entry name" value="FN3"/>
    <property type="match status" value="4"/>
</dbReference>
<dbReference type="AlphaFoldDB" id="A0A8S1HMY9"/>
<dbReference type="GO" id="GO:0016020">
    <property type="term" value="C:membrane"/>
    <property type="evidence" value="ECO:0007669"/>
    <property type="project" value="UniProtKB-SubCell"/>
</dbReference>
<dbReference type="SUPFAM" id="SSF49265">
    <property type="entry name" value="Fibronectin type III"/>
    <property type="match status" value="2"/>
</dbReference>
<evidence type="ECO:0000256" key="3">
    <source>
        <dbReference type="ARBA" id="ARBA00013064"/>
    </source>
</evidence>
<dbReference type="InterPro" id="IPR007110">
    <property type="entry name" value="Ig-like_dom"/>
</dbReference>
<evidence type="ECO:0000256" key="13">
    <source>
        <dbReference type="ARBA" id="ARBA00023180"/>
    </source>
</evidence>
<evidence type="ECO:0000256" key="10">
    <source>
        <dbReference type="ARBA" id="ARBA00023136"/>
    </source>
</evidence>
<evidence type="ECO:0000256" key="1">
    <source>
        <dbReference type="ARBA" id="ARBA00004167"/>
    </source>
</evidence>
<dbReference type="PANTHER" id="PTHR44170">
    <property type="entry name" value="PROTEIN SIDEKICK"/>
    <property type="match status" value="1"/>
</dbReference>
<keyword evidence="10 16" id="KW-0472">Membrane</keyword>
<dbReference type="GO" id="GO:0098609">
    <property type="term" value="P:cell-cell adhesion"/>
    <property type="evidence" value="ECO:0007669"/>
    <property type="project" value="TreeGrafter"/>
</dbReference>
<evidence type="ECO:0000256" key="11">
    <source>
        <dbReference type="ARBA" id="ARBA00023157"/>
    </source>
</evidence>
<keyword evidence="13" id="KW-0325">Glycoprotein</keyword>
<dbReference type="EC" id="3.1.3.48" evidence="3"/>
<dbReference type="CDD" id="cd00063">
    <property type="entry name" value="FN3"/>
    <property type="match status" value="4"/>
</dbReference>
<dbReference type="Pfam" id="PF00041">
    <property type="entry name" value="fn3"/>
    <property type="match status" value="4"/>
</dbReference>
<organism evidence="19 20">
    <name type="scientific">Caenorhabditis auriculariae</name>
    <dbReference type="NCBI Taxonomy" id="2777116"/>
    <lineage>
        <taxon>Eukaryota</taxon>
        <taxon>Metazoa</taxon>
        <taxon>Ecdysozoa</taxon>
        <taxon>Nematoda</taxon>
        <taxon>Chromadorea</taxon>
        <taxon>Rhabditida</taxon>
        <taxon>Rhabditina</taxon>
        <taxon>Rhabditomorpha</taxon>
        <taxon>Rhabditoidea</taxon>
        <taxon>Rhabditidae</taxon>
        <taxon>Peloderinae</taxon>
        <taxon>Caenorhabditis</taxon>
    </lineage>
</organism>
<feature type="transmembrane region" description="Helical" evidence="16">
    <location>
        <begin position="12"/>
        <end position="35"/>
    </location>
</feature>
<name>A0A8S1HMY9_9PELO</name>
<dbReference type="PROSITE" id="PS50835">
    <property type="entry name" value="IG_LIKE"/>
    <property type="match status" value="1"/>
</dbReference>
<evidence type="ECO:0000259" key="17">
    <source>
        <dbReference type="PROSITE" id="PS50835"/>
    </source>
</evidence>
<reference evidence="19" key="1">
    <citation type="submission" date="2020-10" db="EMBL/GenBank/DDBJ databases">
        <authorList>
            <person name="Kikuchi T."/>
        </authorList>
    </citation>
    <scope>NUCLEOTIDE SEQUENCE</scope>
    <source>
        <strain evidence="19">NKZ352</strain>
    </source>
</reference>
<dbReference type="InterPro" id="IPR003599">
    <property type="entry name" value="Ig_sub"/>
</dbReference>
<dbReference type="FunFam" id="2.60.40.10:FF:000010">
    <property type="entry name" value="receptor-type tyrosine-protein phosphatase delta isoform X1"/>
    <property type="match status" value="1"/>
</dbReference>
<dbReference type="OrthoDB" id="10253954at2759"/>
<keyword evidence="7" id="KW-0378">Hydrolase</keyword>
<evidence type="ECO:0000259" key="18">
    <source>
        <dbReference type="PROSITE" id="PS50853"/>
    </source>
</evidence>
<evidence type="ECO:0000256" key="15">
    <source>
        <dbReference type="ARBA" id="ARBA00051722"/>
    </source>
</evidence>
<dbReference type="Gene3D" id="2.60.40.10">
    <property type="entry name" value="Immunoglobulins"/>
    <property type="match status" value="5"/>
</dbReference>
<dbReference type="SMART" id="SM00409">
    <property type="entry name" value="IG"/>
    <property type="match status" value="1"/>
</dbReference>
<comment type="subcellular location">
    <subcellularLocation>
        <location evidence="1">Membrane</location>
        <topology evidence="1">Single-pass membrane protein</topology>
    </subcellularLocation>
</comment>
<proteinExistence type="inferred from homology"/>
<keyword evidence="12" id="KW-0675">Receptor</keyword>
<dbReference type="InterPro" id="IPR003598">
    <property type="entry name" value="Ig_sub2"/>
</dbReference>
<keyword evidence="14" id="KW-0393">Immunoglobulin domain</keyword>
<evidence type="ECO:0000313" key="20">
    <source>
        <dbReference type="Proteomes" id="UP000835052"/>
    </source>
</evidence>
<dbReference type="Pfam" id="PF13927">
    <property type="entry name" value="Ig_3"/>
    <property type="match status" value="1"/>
</dbReference>
<comment type="similarity">
    <text evidence="2">Belongs to the protein-tyrosine phosphatase family. Receptor class 2A subfamily.</text>
</comment>
<keyword evidence="4 16" id="KW-0812">Transmembrane</keyword>
<evidence type="ECO:0000256" key="12">
    <source>
        <dbReference type="ARBA" id="ARBA00023170"/>
    </source>
</evidence>
<gene>
    <name evidence="19" type="ORF">CAUJ_LOCUS13263</name>
</gene>
<comment type="catalytic activity">
    <reaction evidence="15">
        <text>O-phospho-L-tyrosyl-[protein] + H2O = L-tyrosyl-[protein] + phosphate</text>
        <dbReference type="Rhea" id="RHEA:10684"/>
        <dbReference type="Rhea" id="RHEA-COMP:10136"/>
        <dbReference type="Rhea" id="RHEA-COMP:20101"/>
        <dbReference type="ChEBI" id="CHEBI:15377"/>
        <dbReference type="ChEBI" id="CHEBI:43474"/>
        <dbReference type="ChEBI" id="CHEBI:46858"/>
        <dbReference type="ChEBI" id="CHEBI:61978"/>
        <dbReference type="EC" id="3.1.3.48"/>
    </reaction>
</comment>
<dbReference type="InterPro" id="IPR036116">
    <property type="entry name" value="FN3_sf"/>
</dbReference>
<feature type="domain" description="Fibronectin type-III" evidence="18">
    <location>
        <begin position="268"/>
        <end position="364"/>
    </location>
</feature>
<feature type="domain" description="Ig-like" evidence="17">
    <location>
        <begin position="49"/>
        <end position="140"/>
    </location>
</feature>